<evidence type="ECO:0000256" key="5">
    <source>
        <dbReference type="RuleBase" id="RU361200"/>
    </source>
</evidence>
<dbReference type="GO" id="GO:0006189">
    <property type="term" value="P:'de novo' IMP biosynthetic process"/>
    <property type="evidence" value="ECO:0007669"/>
    <property type="project" value="UniProtKB-UniRule"/>
</dbReference>
<dbReference type="Proteomes" id="UP000254835">
    <property type="component" value="Unassembled WGS sequence"/>
</dbReference>
<dbReference type="NCBIfam" id="NF004678">
    <property type="entry name" value="PRK06019.1-4"/>
    <property type="match status" value="1"/>
</dbReference>
<proteinExistence type="inferred from homology"/>
<dbReference type="NCBIfam" id="TIGR01161">
    <property type="entry name" value="purK"/>
    <property type="match status" value="1"/>
</dbReference>
<dbReference type="SUPFAM" id="SSF51246">
    <property type="entry name" value="Rudiment single hybrid motif"/>
    <property type="match status" value="1"/>
</dbReference>
<dbReference type="InterPro" id="IPR011054">
    <property type="entry name" value="Rudment_hybrid_motif"/>
</dbReference>
<evidence type="ECO:0000259" key="6">
    <source>
        <dbReference type="PROSITE" id="PS50975"/>
    </source>
</evidence>
<dbReference type="Pfam" id="PF02222">
    <property type="entry name" value="ATP-grasp"/>
    <property type="match status" value="1"/>
</dbReference>
<dbReference type="GO" id="GO:0046872">
    <property type="term" value="F:metal ion binding"/>
    <property type="evidence" value="ECO:0007669"/>
    <property type="project" value="InterPro"/>
</dbReference>
<dbReference type="Pfam" id="PF17769">
    <property type="entry name" value="PurK_C"/>
    <property type="match status" value="1"/>
</dbReference>
<dbReference type="UniPathway" id="UPA00074">
    <property type="reaction ID" value="UER00942"/>
</dbReference>
<feature type="binding site" evidence="4">
    <location>
        <position position="80"/>
    </location>
    <ligand>
        <name>ATP</name>
        <dbReference type="ChEBI" id="CHEBI:30616"/>
    </ligand>
</feature>
<evidence type="ECO:0000313" key="7">
    <source>
        <dbReference type="EMBL" id="SUP78824.1"/>
    </source>
</evidence>
<evidence type="ECO:0000313" key="8">
    <source>
        <dbReference type="Proteomes" id="UP000254835"/>
    </source>
</evidence>
<feature type="binding site" evidence="4">
    <location>
        <begin position="153"/>
        <end position="156"/>
    </location>
    <ligand>
        <name>ATP</name>
        <dbReference type="ChEBI" id="CHEBI:30616"/>
    </ligand>
</feature>
<feature type="binding site" evidence="4">
    <location>
        <position position="161"/>
    </location>
    <ligand>
        <name>ATP</name>
        <dbReference type="ChEBI" id="CHEBI:30616"/>
    </ligand>
</feature>
<keyword evidence="4 5" id="KW-0436">Ligase</keyword>
<dbReference type="OrthoDB" id="9804625at2"/>
<dbReference type="InterPro" id="IPR005875">
    <property type="entry name" value="PurK"/>
</dbReference>
<comment type="similarity">
    <text evidence="4 5">Belongs to the PurK/PurT family.</text>
</comment>
<dbReference type="GO" id="GO:0034028">
    <property type="term" value="F:5-(carboxyamino)imidazole ribonucleotide synthase activity"/>
    <property type="evidence" value="ECO:0007669"/>
    <property type="project" value="UniProtKB-UniRule"/>
</dbReference>
<gene>
    <name evidence="4 5 7" type="primary">purK</name>
    <name evidence="7" type="ORF">NCTC11470_03961</name>
</gene>
<evidence type="ECO:0000256" key="4">
    <source>
        <dbReference type="HAMAP-Rule" id="MF_01928"/>
    </source>
</evidence>
<sequence>MKPVCVLGNGQLGRMLRQAGEPLGIAVYPVGLDAEPEAVPYQHSVITAEIERWPETALTRELATHTAFVNRDIFPRLADRLTQKQLLDSLNLATAPWQLLASADEWPQVFATLGELAIVKRRVGGYDGRGQWRLRAGEQDTLPTDAYGECIVEQGINFSGEVSLVGARSHQGKSVFYPLTHNLHEDGILRVSVALPQPDSRLQQQAEKMLSAIMDELNYVGVMAMECFIVGDSLLINELAPRVHNSGHWTQNGASISQFELHLRAILDLPLPTPVVNTPSAMVNLIGTPVNIEWLSLPLVHLHWYEKEVRDGRKVGHLNLNDPDGAALHAALVALAPLLPTEYQSGLIWAQNKL</sequence>
<feature type="domain" description="ATP-grasp" evidence="6">
    <location>
        <begin position="84"/>
        <end position="267"/>
    </location>
</feature>
<feature type="binding site" evidence="4">
    <location>
        <begin position="125"/>
        <end position="131"/>
    </location>
    <ligand>
        <name>ATP</name>
        <dbReference type="ChEBI" id="CHEBI:30616"/>
    </ligand>
</feature>
<dbReference type="GO" id="GO:0004638">
    <property type="term" value="F:phosphoribosylaminoimidazole carboxylase activity"/>
    <property type="evidence" value="ECO:0007669"/>
    <property type="project" value="InterPro"/>
</dbReference>
<dbReference type="PANTHER" id="PTHR11609">
    <property type="entry name" value="PURINE BIOSYNTHESIS PROTEIN 6/7, PUR6/7"/>
    <property type="match status" value="1"/>
</dbReference>
<comment type="subunit">
    <text evidence="4 5">Homodimer.</text>
</comment>
<dbReference type="Gene3D" id="3.30.1490.20">
    <property type="entry name" value="ATP-grasp fold, A domain"/>
    <property type="match status" value="1"/>
</dbReference>
<keyword evidence="1 4" id="KW-0547">Nucleotide-binding</keyword>
<keyword evidence="3 4" id="KW-0067">ATP-binding</keyword>
<comment type="function">
    <text evidence="5">Catalyzes the ATP-dependent conversion of 5-aminoimidazole ribonucleotide (AIR) and HCO(3)- to N5-carboxyaminoimidazole ribonucleotide (N5-CAIR).</text>
</comment>
<evidence type="ECO:0000256" key="3">
    <source>
        <dbReference type="ARBA" id="ARBA00022840"/>
    </source>
</evidence>
<name>A0A380PZ01_YERFR</name>
<dbReference type="AlphaFoldDB" id="A0A380PZ01"/>
<evidence type="ECO:0000256" key="2">
    <source>
        <dbReference type="ARBA" id="ARBA00022755"/>
    </source>
</evidence>
<dbReference type="InterPro" id="IPR040686">
    <property type="entry name" value="PurK_C"/>
</dbReference>
<dbReference type="RefSeq" id="WP_032912218.1">
    <property type="nucleotide sequence ID" value="NZ_CP023964.1"/>
</dbReference>
<dbReference type="FunFam" id="3.40.50.20:FF:000017">
    <property type="entry name" value="N5-carboxyaminoimidazole ribonucleotide synthase"/>
    <property type="match status" value="1"/>
</dbReference>
<dbReference type="InterPro" id="IPR013815">
    <property type="entry name" value="ATP_grasp_subdomain_1"/>
</dbReference>
<reference evidence="7 8" key="1">
    <citation type="submission" date="2018-06" db="EMBL/GenBank/DDBJ databases">
        <authorList>
            <consortium name="Pathogen Informatics"/>
            <person name="Doyle S."/>
        </authorList>
    </citation>
    <scope>NUCLEOTIDE SEQUENCE [LARGE SCALE GENOMIC DNA]</scope>
    <source>
        <strain evidence="7 8">NCTC11470</strain>
    </source>
</reference>
<dbReference type="PROSITE" id="PS50975">
    <property type="entry name" value="ATP_GRASP"/>
    <property type="match status" value="1"/>
</dbReference>
<dbReference type="InterPro" id="IPR011761">
    <property type="entry name" value="ATP-grasp"/>
</dbReference>
<dbReference type="InterPro" id="IPR016185">
    <property type="entry name" value="PreATP-grasp_dom_sf"/>
</dbReference>
<dbReference type="EMBL" id="UHJA01000001">
    <property type="protein sequence ID" value="SUP78824.1"/>
    <property type="molecule type" value="Genomic_DNA"/>
</dbReference>
<keyword evidence="7" id="KW-0456">Lyase</keyword>
<dbReference type="PANTHER" id="PTHR11609:SF5">
    <property type="entry name" value="PHOSPHORIBOSYLAMINOIMIDAZOLE CARBOXYLASE"/>
    <property type="match status" value="1"/>
</dbReference>
<dbReference type="SUPFAM" id="SSF52440">
    <property type="entry name" value="PreATP-grasp domain"/>
    <property type="match status" value="1"/>
</dbReference>
<organism evidence="7 8">
    <name type="scientific">Yersinia frederiksenii</name>
    <dbReference type="NCBI Taxonomy" id="29484"/>
    <lineage>
        <taxon>Bacteria</taxon>
        <taxon>Pseudomonadati</taxon>
        <taxon>Pseudomonadota</taxon>
        <taxon>Gammaproteobacteria</taxon>
        <taxon>Enterobacterales</taxon>
        <taxon>Yersiniaceae</taxon>
        <taxon>Yersinia</taxon>
    </lineage>
</organism>
<dbReference type="GO" id="GO:0005524">
    <property type="term" value="F:ATP binding"/>
    <property type="evidence" value="ECO:0007669"/>
    <property type="project" value="UniProtKB-UniRule"/>
</dbReference>
<dbReference type="FunFam" id="3.30.470.20:FF:000034">
    <property type="entry name" value="N5-carboxyaminoimidazole ribonucleotide synthase"/>
    <property type="match status" value="1"/>
</dbReference>
<dbReference type="SUPFAM" id="SSF56059">
    <property type="entry name" value="Glutathione synthetase ATP-binding domain-like"/>
    <property type="match status" value="1"/>
</dbReference>
<dbReference type="HAMAP" id="MF_01928">
    <property type="entry name" value="PurK"/>
    <property type="match status" value="1"/>
</dbReference>
<dbReference type="EC" id="6.3.4.18" evidence="4 5"/>
<dbReference type="Gene3D" id="3.40.50.20">
    <property type="match status" value="1"/>
</dbReference>
<dbReference type="GeneID" id="57904044"/>
<dbReference type="InterPro" id="IPR003135">
    <property type="entry name" value="ATP-grasp_carboxylate-amine"/>
</dbReference>
<evidence type="ECO:0000256" key="1">
    <source>
        <dbReference type="ARBA" id="ARBA00022741"/>
    </source>
</evidence>
<dbReference type="Gene3D" id="3.30.470.20">
    <property type="entry name" value="ATP-grasp fold, B domain"/>
    <property type="match status" value="1"/>
</dbReference>
<feature type="binding site" evidence="4">
    <location>
        <begin position="237"/>
        <end position="238"/>
    </location>
    <ligand>
        <name>ATP</name>
        <dbReference type="ChEBI" id="CHEBI:30616"/>
    </ligand>
</feature>
<dbReference type="GO" id="GO:0005829">
    <property type="term" value="C:cytosol"/>
    <property type="evidence" value="ECO:0007669"/>
    <property type="project" value="TreeGrafter"/>
</dbReference>
<feature type="binding site" evidence="4">
    <location>
        <position position="184"/>
    </location>
    <ligand>
        <name>ATP</name>
        <dbReference type="ChEBI" id="CHEBI:30616"/>
    </ligand>
</feature>
<protein>
    <recommendedName>
        <fullName evidence="4 5">N5-carboxyaminoimidazole ribonucleotide synthase</fullName>
        <shortName evidence="4 5">N5-CAIR synthase</shortName>
        <ecNumber evidence="4 5">6.3.4.18</ecNumber>
    </recommendedName>
    <alternativeName>
        <fullName evidence="4 5">5-(carboxyamino)imidazole ribonucleotide synthetase</fullName>
    </alternativeName>
</protein>
<feature type="binding site" evidence="4">
    <location>
        <position position="120"/>
    </location>
    <ligand>
        <name>ATP</name>
        <dbReference type="ChEBI" id="CHEBI:30616"/>
    </ligand>
</feature>
<keyword evidence="2 4" id="KW-0658">Purine biosynthesis</keyword>
<comment type="function">
    <text evidence="4">Catalyzes the ATP-dependent conversion of 5-aminoimidazole ribonucleotide (AIR) and HCO(3)(-) to N5-carboxyaminoimidazole ribonucleotide (N5-CAIR).</text>
</comment>
<comment type="pathway">
    <text evidence="4 5">Purine metabolism; IMP biosynthesis via de novo pathway; 5-amino-1-(5-phospho-D-ribosyl)imidazole-4-carboxylate from 5-amino-1-(5-phospho-D-ribosyl)imidazole (N5-CAIR route): step 1/2.</text>
</comment>
<accession>A0A380PZ01</accession>
<comment type="catalytic activity">
    <reaction evidence="4 5">
        <text>5-amino-1-(5-phospho-beta-D-ribosyl)imidazole + hydrogencarbonate + ATP = 5-carboxyamino-1-(5-phospho-D-ribosyl)imidazole + ADP + phosphate + 2 H(+)</text>
        <dbReference type="Rhea" id="RHEA:19317"/>
        <dbReference type="ChEBI" id="CHEBI:15378"/>
        <dbReference type="ChEBI" id="CHEBI:17544"/>
        <dbReference type="ChEBI" id="CHEBI:30616"/>
        <dbReference type="ChEBI" id="CHEBI:43474"/>
        <dbReference type="ChEBI" id="CHEBI:58730"/>
        <dbReference type="ChEBI" id="CHEBI:137981"/>
        <dbReference type="ChEBI" id="CHEBI:456216"/>
        <dbReference type="EC" id="6.3.4.18"/>
    </reaction>
</comment>